<dbReference type="Proteomes" id="UP000294933">
    <property type="component" value="Unassembled WGS sequence"/>
</dbReference>
<dbReference type="EMBL" id="ML170216">
    <property type="protein sequence ID" value="TDL17775.1"/>
    <property type="molecule type" value="Genomic_DNA"/>
</dbReference>
<name>A0A4Y7PRG9_9AGAM</name>
<reference evidence="1 2" key="1">
    <citation type="submission" date="2018-06" db="EMBL/GenBank/DDBJ databases">
        <title>A transcriptomic atlas of mushroom development highlights an independent origin of complex multicellularity.</title>
        <authorList>
            <consortium name="DOE Joint Genome Institute"/>
            <person name="Krizsan K."/>
            <person name="Almasi E."/>
            <person name="Merenyi Z."/>
            <person name="Sahu N."/>
            <person name="Viragh M."/>
            <person name="Koszo T."/>
            <person name="Mondo S."/>
            <person name="Kiss B."/>
            <person name="Balint B."/>
            <person name="Kues U."/>
            <person name="Barry K."/>
            <person name="Hegedus J.C."/>
            <person name="Henrissat B."/>
            <person name="Johnson J."/>
            <person name="Lipzen A."/>
            <person name="Ohm R."/>
            <person name="Nagy I."/>
            <person name="Pangilinan J."/>
            <person name="Yan J."/>
            <person name="Xiong Y."/>
            <person name="Grigoriev I.V."/>
            <person name="Hibbett D.S."/>
            <person name="Nagy L.G."/>
        </authorList>
    </citation>
    <scope>NUCLEOTIDE SEQUENCE [LARGE SCALE GENOMIC DNA]</scope>
    <source>
        <strain evidence="1 2">SZMC22713</strain>
    </source>
</reference>
<gene>
    <name evidence="1" type="ORF">BD410DRAFT_536266</name>
</gene>
<dbReference type="VEuPathDB" id="FungiDB:BD410DRAFT_536266"/>
<organism evidence="1 2">
    <name type="scientific">Rickenella mellea</name>
    <dbReference type="NCBI Taxonomy" id="50990"/>
    <lineage>
        <taxon>Eukaryota</taxon>
        <taxon>Fungi</taxon>
        <taxon>Dikarya</taxon>
        <taxon>Basidiomycota</taxon>
        <taxon>Agaricomycotina</taxon>
        <taxon>Agaricomycetes</taxon>
        <taxon>Hymenochaetales</taxon>
        <taxon>Rickenellaceae</taxon>
        <taxon>Rickenella</taxon>
    </lineage>
</organism>
<accession>A0A4Y7PRG9</accession>
<sequence length="97" mass="10682">MVYDPQCAKNRTNERIHAISAKYGGFDPVADTFQVLTRTTSFKACEVSNRMIETIGSDLQLTAAIQSDTLSPLSGVINYKDECGSSMNWSVRPFLAT</sequence>
<dbReference type="AlphaFoldDB" id="A0A4Y7PRG9"/>
<proteinExistence type="predicted"/>
<protein>
    <submittedName>
        <fullName evidence="1">Uncharacterized protein</fullName>
    </submittedName>
</protein>
<evidence type="ECO:0000313" key="2">
    <source>
        <dbReference type="Proteomes" id="UP000294933"/>
    </source>
</evidence>
<evidence type="ECO:0000313" key="1">
    <source>
        <dbReference type="EMBL" id="TDL17775.1"/>
    </source>
</evidence>
<keyword evidence="2" id="KW-1185">Reference proteome</keyword>